<dbReference type="InterPro" id="IPR041522">
    <property type="entry name" value="CdaR_GGDEF"/>
</dbReference>
<comment type="similarity">
    <text evidence="1">Belongs to the CdaR family.</text>
</comment>
<evidence type="ECO:0000259" key="2">
    <source>
        <dbReference type="Pfam" id="PF13556"/>
    </source>
</evidence>
<dbReference type="AlphaFoldDB" id="A0A1M5TBC5"/>
<dbReference type="PANTHER" id="PTHR33744">
    <property type="entry name" value="CARBOHYDRATE DIACID REGULATOR"/>
    <property type="match status" value="1"/>
</dbReference>
<evidence type="ECO:0000313" key="5">
    <source>
        <dbReference type="Proteomes" id="UP000184389"/>
    </source>
</evidence>
<evidence type="ECO:0000256" key="1">
    <source>
        <dbReference type="ARBA" id="ARBA00006754"/>
    </source>
</evidence>
<dbReference type="InterPro" id="IPR051448">
    <property type="entry name" value="CdaR-like_regulators"/>
</dbReference>
<dbReference type="OrthoDB" id="212459at2"/>
<dbReference type="Pfam" id="PF17853">
    <property type="entry name" value="GGDEF_2"/>
    <property type="match status" value="1"/>
</dbReference>
<dbReference type="EMBL" id="FQXR01000002">
    <property type="protein sequence ID" value="SHH47643.1"/>
    <property type="molecule type" value="Genomic_DNA"/>
</dbReference>
<sequence length="517" mass="59588">MAIKLIDVYNNLKDCSKTLYSRQNGEEFLVDSELLSNEISILRKNILYVCEASVLNEMNVENIPKCNLLILKDEEYDLEKLINRKISIIECDSNTEFQELFDSIKDMFLKDYMLLDSSAILLDALIKEKGLKYIVNISSEIFENPVILIDSGFKVLAHSDVEEITEPFWLNNINMGYCSYEFISAVKKIKSFQSSPNTNEPFIVICPESPIRKLVSKVIIDGNSVGSVIILESNEKFTDNTYEVIKLLSNVISEELKKDQVYRNLNGLMYENLIVDVLEKSVADEKTLKERMKSANCNFGDNLYLLVAEISSYNTTNAPSNYLKQSLEQIFAEHKSLFYKDHILILVDLKKDSSISPDTKKRLVDFLEKHDITLAVSSNFHNILDIGNSYKQCKDTLELVSKLNLNGNVFFYEDFKFYHLLCNTNPNINLLNFCSDGLLKLIDYDKENNTEYFKTLKAYIAADKNAVQTAKNMYIHRNTINYRLNKIKEISNLDLDNGDEIFRLTMSMKILEFSEQH</sequence>
<gene>
    <name evidence="4" type="ORF">SAMN02745180_00415</name>
</gene>
<dbReference type="STRING" id="1123281.SAMN02745180_00415"/>
<dbReference type="InterPro" id="IPR042070">
    <property type="entry name" value="PucR_C-HTH_sf"/>
</dbReference>
<feature type="domain" description="PucR C-terminal helix-turn-helix" evidence="2">
    <location>
        <begin position="453"/>
        <end position="510"/>
    </location>
</feature>
<protein>
    <submittedName>
        <fullName evidence="4">PucR C-terminal helix-turn-helix domain-containing protein</fullName>
    </submittedName>
</protein>
<keyword evidence="5" id="KW-1185">Reference proteome</keyword>
<dbReference type="Gene3D" id="1.10.10.2840">
    <property type="entry name" value="PucR C-terminal helix-turn-helix domain"/>
    <property type="match status" value="1"/>
</dbReference>
<proteinExistence type="inferred from homology"/>
<dbReference type="RefSeq" id="WP_072742878.1">
    <property type="nucleotide sequence ID" value="NZ_FQXR01000002.1"/>
</dbReference>
<accession>A0A1M5TBC5</accession>
<dbReference type="Pfam" id="PF13556">
    <property type="entry name" value="HTH_30"/>
    <property type="match status" value="1"/>
</dbReference>
<organism evidence="4 5">
    <name type="scientific">Sporanaerobacter acetigenes DSM 13106</name>
    <dbReference type="NCBI Taxonomy" id="1123281"/>
    <lineage>
        <taxon>Bacteria</taxon>
        <taxon>Bacillati</taxon>
        <taxon>Bacillota</taxon>
        <taxon>Tissierellia</taxon>
        <taxon>Tissierellales</taxon>
        <taxon>Sporanaerobacteraceae</taxon>
        <taxon>Sporanaerobacter</taxon>
    </lineage>
</organism>
<evidence type="ECO:0000313" key="4">
    <source>
        <dbReference type="EMBL" id="SHH47643.1"/>
    </source>
</evidence>
<evidence type="ECO:0000259" key="3">
    <source>
        <dbReference type="Pfam" id="PF17853"/>
    </source>
</evidence>
<dbReference type="Proteomes" id="UP000184389">
    <property type="component" value="Unassembled WGS sequence"/>
</dbReference>
<dbReference type="PANTHER" id="PTHR33744:SF1">
    <property type="entry name" value="DNA-BINDING TRANSCRIPTIONAL ACTIVATOR ADER"/>
    <property type="match status" value="1"/>
</dbReference>
<reference evidence="4 5" key="1">
    <citation type="submission" date="2016-11" db="EMBL/GenBank/DDBJ databases">
        <authorList>
            <person name="Jaros S."/>
            <person name="Januszkiewicz K."/>
            <person name="Wedrychowicz H."/>
        </authorList>
    </citation>
    <scope>NUCLEOTIDE SEQUENCE [LARGE SCALE GENOMIC DNA]</scope>
    <source>
        <strain evidence="4 5">DSM 13106</strain>
    </source>
</reference>
<name>A0A1M5TBC5_9FIRM</name>
<dbReference type="InterPro" id="IPR025736">
    <property type="entry name" value="PucR_C-HTH_dom"/>
</dbReference>
<feature type="domain" description="CdaR GGDEF-like" evidence="3">
    <location>
        <begin position="283"/>
        <end position="399"/>
    </location>
</feature>